<dbReference type="Proteomes" id="UP000190341">
    <property type="component" value="Unassembled WGS sequence"/>
</dbReference>
<dbReference type="STRING" id="428993.SAMN06296058_1437"/>
<protein>
    <submittedName>
        <fullName evidence="4">Sialate O-acetylesterase</fullName>
    </submittedName>
</protein>
<dbReference type="InterPro" id="IPR036514">
    <property type="entry name" value="SGNH_hydro_sf"/>
</dbReference>
<dbReference type="Gene3D" id="2.60.120.260">
    <property type="entry name" value="Galactose-binding domain-like"/>
    <property type="match status" value="1"/>
</dbReference>
<evidence type="ECO:0000313" key="4">
    <source>
        <dbReference type="EMBL" id="SKC59573.1"/>
    </source>
</evidence>
<dbReference type="SUPFAM" id="SSF52266">
    <property type="entry name" value="SGNH hydrolase"/>
    <property type="match status" value="1"/>
</dbReference>
<keyword evidence="1" id="KW-0378">Hydrolase</keyword>
<dbReference type="InterPro" id="IPR013783">
    <property type="entry name" value="Ig-like_fold"/>
</dbReference>
<dbReference type="GO" id="GO:0001681">
    <property type="term" value="F:sialate O-acetylesterase activity"/>
    <property type="evidence" value="ECO:0007669"/>
    <property type="project" value="InterPro"/>
</dbReference>
<gene>
    <name evidence="4" type="ORF">SAMN06296058_1437</name>
</gene>
<keyword evidence="5" id="KW-1185">Reference proteome</keyword>
<feature type="domain" description="Sialate O-acetylesterase" evidence="3">
    <location>
        <begin position="115"/>
        <end position="218"/>
    </location>
</feature>
<evidence type="ECO:0000256" key="2">
    <source>
        <dbReference type="SAM" id="SignalP"/>
    </source>
</evidence>
<organism evidence="4 5">
    <name type="scientific">Pseudoxanthomonas indica</name>
    <dbReference type="NCBI Taxonomy" id="428993"/>
    <lineage>
        <taxon>Bacteria</taxon>
        <taxon>Pseudomonadati</taxon>
        <taxon>Pseudomonadota</taxon>
        <taxon>Gammaproteobacteria</taxon>
        <taxon>Lysobacterales</taxon>
        <taxon>Lysobacteraceae</taxon>
        <taxon>Pseudoxanthomonas</taxon>
    </lineage>
</organism>
<name>A0A1T5K7D4_9GAMM</name>
<dbReference type="AlphaFoldDB" id="A0A1T5K7D4"/>
<feature type="signal peptide" evidence="2">
    <location>
        <begin position="1"/>
        <end position="32"/>
    </location>
</feature>
<dbReference type="PANTHER" id="PTHR22901:SF0">
    <property type="entry name" value="SIALATE O-ACETYLESTERASE"/>
    <property type="match status" value="1"/>
</dbReference>
<dbReference type="InterPro" id="IPR039329">
    <property type="entry name" value="SIAE"/>
</dbReference>
<dbReference type="OrthoDB" id="9795554at2"/>
<dbReference type="GO" id="GO:0005975">
    <property type="term" value="P:carbohydrate metabolic process"/>
    <property type="evidence" value="ECO:0007669"/>
    <property type="project" value="InterPro"/>
</dbReference>
<sequence>MRLGVRVSGLKALLRGAAGAAALLAAAASAQAVELPRIFSDGMVLQRDQPIRVWGSAQPGEAVQVSLDGRQASTTTAADGRWSLQLPAHAAGGPYVLEVRATDGTQRFQNVLIGDVWLASGQSNMEWPLSQTAHAQAEIAAATDPAIRHFKVPKSWASQPQAQLTGGHWVPASPQVAGEFSAVAHLFARELHARTGVPIGIIDSTWGGSRIEPWMDAARLQLDAAALAQKMEQVRANDERALSGTRERLARFGALPAKDSDWQRADLDESAWQTIAVPGNWEQGGFAGMDGIAWYRSSFELSAAQAAEGVQLSFARVDDSDQTWVNGVAVGATHRAYNTPRIYNVPANALHAGRNVIAVRVEDEGGGGGIHGNADELYVHLADDQRLPLAREWKFRVASASVQAIDDKNQIATLLYNQMIHPLQPYALRGVIWYQGEANANTAADALAYRRQFPQLIAQWRRQWQQPELPFLWVQLASFVSGFDQGDSSPWSLLRESQSATLSVPHTGQAVTIDIGEAHDIHPRNKQDVAKRLALAARAVAYGETVQASGPIYAGADFADGQARVRFAEGSGTLASRQAGQALHGFALAGADHRFHPAQARIVGDQIIVSSEQVRAPAAVRYGWHDNVEAADLINSDGLPAAPFRSDDW</sequence>
<dbReference type="Gene3D" id="2.60.40.10">
    <property type="entry name" value="Immunoglobulins"/>
    <property type="match status" value="1"/>
</dbReference>
<dbReference type="SUPFAM" id="SSF49785">
    <property type="entry name" value="Galactose-binding domain-like"/>
    <property type="match status" value="1"/>
</dbReference>
<dbReference type="EMBL" id="FUZV01000001">
    <property type="protein sequence ID" value="SKC59573.1"/>
    <property type="molecule type" value="Genomic_DNA"/>
</dbReference>
<keyword evidence="2" id="KW-0732">Signal</keyword>
<dbReference type="InterPro" id="IPR008979">
    <property type="entry name" value="Galactose-bd-like_sf"/>
</dbReference>
<reference evidence="4 5" key="1">
    <citation type="submission" date="2017-02" db="EMBL/GenBank/DDBJ databases">
        <authorList>
            <person name="Peterson S.W."/>
        </authorList>
    </citation>
    <scope>NUCLEOTIDE SEQUENCE [LARGE SCALE GENOMIC DNA]</scope>
    <source>
        <strain evidence="4 5">P15</strain>
    </source>
</reference>
<evidence type="ECO:0000259" key="3">
    <source>
        <dbReference type="Pfam" id="PF03629"/>
    </source>
</evidence>
<accession>A0A1T5K7D4</accession>
<feature type="domain" description="Sialate O-acetylesterase" evidence="3">
    <location>
        <begin position="413"/>
        <end position="523"/>
    </location>
</feature>
<dbReference type="Pfam" id="PF03629">
    <property type="entry name" value="SASA"/>
    <property type="match status" value="2"/>
</dbReference>
<dbReference type="GO" id="GO:0004553">
    <property type="term" value="F:hydrolase activity, hydrolyzing O-glycosyl compounds"/>
    <property type="evidence" value="ECO:0007669"/>
    <property type="project" value="InterPro"/>
</dbReference>
<dbReference type="Gene3D" id="3.40.50.1110">
    <property type="entry name" value="SGNH hydrolase"/>
    <property type="match status" value="1"/>
</dbReference>
<evidence type="ECO:0000313" key="5">
    <source>
        <dbReference type="Proteomes" id="UP000190341"/>
    </source>
</evidence>
<feature type="chain" id="PRO_5012730406" evidence="2">
    <location>
        <begin position="33"/>
        <end position="649"/>
    </location>
</feature>
<dbReference type="PANTHER" id="PTHR22901">
    <property type="entry name" value="SIALATE O-ACETYLESTERASE"/>
    <property type="match status" value="1"/>
</dbReference>
<dbReference type="InterPro" id="IPR005181">
    <property type="entry name" value="SASA"/>
</dbReference>
<proteinExistence type="predicted"/>
<evidence type="ECO:0000256" key="1">
    <source>
        <dbReference type="ARBA" id="ARBA00022801"/>
    </source>
</evidence>